<keyword evidence="3" id="KW-1185">Reference proteome</keyword>
<keyword evidence="1" id="KW-0175">Coiled coil</keyword>
<name>A0A481W6J8_9CAUD</name>
<sequence length="150" mass="18239">MDLNKELELLKKENEELKDEIRKLQIIEDLFYWDRKMKPTLVENIVMILDSVFEDNTFKYVKKTEVYREIYTELKNRFNLDLLSKYIKAKNLNRTKAQGVLEYTSELHYDTLLLDLIIYLYPRNANKILKYSNNLFSNEYTRVCEKFSKE</sequence>
<evidence type="ECO:0000256" key="1">
    <source>
        <dbReference type="SAM" id="Coils"/>
    </source>
</evidence>
<dbReference type="RefSeq" id="YP_010082951.1">
    <property type="nucleotide sequence ID" value="NC_055035.1"/>
</dbReference>
<reference evidence="2 3" key="1">
    <citation type="submission" date="2019-02" db="EMBL/GenBank/DDBJ databases">
        <title>Genomic, morphological and functional characterisation of novel bacteriophage Fnu1 capable of disrupt Fusobacterium nucleatum biofilm.</title>
        <authorList>
            <person name="Kabwe M."/>
            <person name="Brown T.L."/>
            <person name="Dashper S."/>
            <person name="Speirs L."/>
            <person name="Ku H."/>
            <person name="Petrovski S."/>
            <person name="Chan H.T."/>
            <person name="Lock P."/>
            <person name="Tucci J."/>
        </authorList>
    </citation>
    <scope>NUCLEOTIDE SEQUENCE [LARGE SCALE GENOMIC DNA]</scope>
</reference>
<dbReference type="KEGG" id="vg:65071959"/>
<proteinExistence type="predicted"/>
<evidence type="ECO:0000313" key="2">
    <source>
        <dbReference type="EMBL" id="QBJ04143.1"/>
    </source>
</evidence>
<accession>A0A481W6J8</accession>
<evidence type="ECO:0000313" key="3">
    <source>
        <dbReference type="Proteomes" id="UP000292160"/>
    </source>
</evidence>
<dbReference type="EMBL" id="MK554696">
    <property type="protein sequence ID" value="QBJ04143.1"/>
    <property type="molecule type" value="Genomic_DNA"/>
</dbReference>
<protein>
    <submittedName>
        <fullName evidence="2">Furin-1</fullName>
    </submittedName>
</protein>
<organism evidence="2 3">
    <name type="scientific">Fusobacterium phage Fnu1</name>
    <dbReference type="NCBI Taxonomy" id="2530024"/>
    <lineage>
        <taxon>Viruses</taxon>
        <taxon>Duplodnaviria</taxon>
        <taxon>Heunggongvirae</taxon>
        <taxon>Uroviricota</taxon>
        <taxon>Caudoviricetes</taxon>
        <taxon>Latrobevirus</taxon>
        <taxon>Latrobevirus FNU1</taxon>
    </lineage>
</organism>
<dbReference type="Proteomes" id="UP000292160">
    <property type="component" value="Segment"/>
</dbReference>
<dbReference type="GeneID" id="65071959"/>
<feature type="coiled-coil region" evidence="1">
    <location>
        <begin position="3"/>
        <end position="30"/>
    </location>
</feature>